<dbReference type="InterPro" id="IPR036977">
    <property type="entry name" value="DNA_primase_Znf_CHC2"/>
</dbReference>
<dbReference type="SUPFAM" id="SSF57783">
    <property type="entry name" value="Zinc beta-ribbon"/>
    <property type="match status" value="1"/>
</dbReference>
<sequence>MGEKLTAKEINETVEEMRKVFCVESDSDTKKEAEHFQEKVKSKIPIQLQKEGFGFVKLKQRSKTPFERRWQDNPYSYRDIQPWIDEGCNYGVLGGYGDLIIIDADTPELSQLIKDKLPSTFTIKSPKKGYHYYYFCKDIKKKIVLTKDTPGKKDDHFGEIVTKGSQVVAPGSIHPDTGTAYEVYKDLEIAEVSRELIFSELVEYIPIEFPQKDAETEIKNINIVDVLNKKEIQLHRVGSQLVCGHPVHGSTNNSNFVVHPEKNVWHCFRCQTGGGALSLIAVLEGVIQCHEAAAGGLRGYKFTKTLQLAKDIYGFDVKAKPLSQAETILSEDGIASLGARIKAIPTDTAPVKIPVLLDPILKEIAGFNNAQGDALLKHTIKEHFGFTNDDLKSYEKVLKGYRKEPKDDDARKSLSKAELIEKLHDEQGNMTIHPAQDYTDGMMVFTVKVKDIPCLITSDRRLFALTDASQEGFVIKHDTVDTARFSAKGVTAFLDGKYGVSITTLYEKIYGYVRRFVHFTDELYLSFITLWVMGSYLFMIFRYYPYVWLNAEKASGKTLLMEVLSEIAFNGELITNPTESVIFRDISNNLTTMFIDEVEQLRKRDRDTYGSLISLLNAGFNKAGVVKRVESTGQGGFVVKPYSAYSPKMFAGISEIDDVLQDRTVRIPLLRKKDDETTHRYKGTPEILKLQQSIRDDLYVFALTHGKDLAEFYHKEGSDAIKGLSHLNNRELDIWEPLFLLANVIDSQAENTKLTDIMEALSKKSVEEKQSDNVSQNETYKLLNVVKVMIDELSAIQTDGNIKVFDAQAVLNYFKANEDFDWIQKTNVLTRRLKKVNVRSEQRRISGEKKRAYVMDTTEFQDLCERFKI</sequence>
<dbReference type="GO" id="GO:0003899">
    <property type="term" value="F:DNA-directed RNA polymerase activity"/>
    <property type="evidence" value="ECO:0007669"/>
    <property type="project" value="InterPro"/>
</dbReference>
<comment type="caution">
    <text evidence="5">The sequence shown here is derived from an EMBL/GenBank/DDBJ whole genome shotgun (WGS) entry which is preliminary data.</text>
</comment>
<dbReference type="GO" id="GO:0006269">
    <property type="term" value="P:DNA replication, synthesis of primer"/>
    <property type="evidence" value="ECO:0007669"/>
    <property type="project" value="TreeGrafter"/>
</dbReference>
<gene>
    <name evidence="5" type="ORF">FD145_904</name>
</gene>
<dbReference type="PANTHER" id="PTHR30313:SF2">
    <property type="entry name" value="DNA PRIMASE"/>
    <property type="match status" value="1"/>
</dbReference>
<name>A0A833L0V2_UNCSA</name>
<dbReference type="EMBL" id="WPAF01000013">
    <property type="protein sequence ID" value="KAF0134050.1"/>
    <property type="molecule type" value="Genomic_DNA"/>
</dbReference>
<dbReference type="InterPro" id="IPR050219">
    <property type="entry name" value="DnaG_primase"/>
</dbReference>
<keyword evidence="2" id="KW-0863">Zinc-finger</keyword>
<dbReference type="PANTHER" id="PTHR30313">
    <property type="entry name" value="DNA PRIMASE"/>
    <property type="match status" value="1"/>
</dbReference>
<dbReference type="GO" id="GO:0008270">
    <property type="term" value="F:zinc ion binding"/>
    <property type="evidence" value="ECO:0007669"/>
    <property type="project" value="UniProtKB-KW"/>
</dbReference>
<evidence type="ECO:0000313" key="5">
    <source>
        <dbReference type="EMBL" id="KAF0134050.1"/>
    </source>
</evidence>
<evidence type="ECO:0000256" key="1">
    <source>
        <dbReference type="ARBA" id="ARBA00022723"/>
    </source>
</evidence>
<dbReference type="Pfam" id="PF01807">
    <property type="entry name" value="Zn_ribbon_DnaG"/>
    <property type="match status" value="1"/>
</dbReference>
<dbReference type="Pfam" id="PF12307">
    <property type="entry name" value="DUF3631"/>
    <property type="match status" value="1"/>
</dbReference>
<dbReference type="InterPro" id="IPR022081">
    <property type="entry name" value="DUF3631"/>
</dbReference>
<dbReference type="Pfam" id="PF09250">
    <property type="entry name" value="Prim-Pol"/>
    <property type="match status" value="1"/>
</dbReference>
<dbReference type="AlphaFoldDB" id="A0A833L0V2"/>
<proteinExistence type="predicted"/>
<reference evidence="5 6" key="1">
    <citation type="submission" date="2019-12" db="EMBL/GenBank/DDBJ databases">
        <authorList>
            <person name="Wolfe R."/>
            <person name="Danczak R."/>
            <person name="Wilkins M."/>
        </authorList>
    </citation>
    <scope>NUCLEOTIDE SEQUENCE [LARGE SCALE GENOMIC DNA]</scope>
    <source>
        <strain evidence="5">X2_MaxBin.013</strain>
    </source>
</reference>
<organism evidence="5 6">
    <name type="scientific">Candidatus Saganbacteria bacterium</name>
    <dbReference type="NCBI Taxonomy" id="2575572"/>
    <lineage>
        <taxon>Bacteria</taxon>
        <taxon>Bacillati</taxon>
        <taxon>Saganbacteria</taxon>
    </lineage>
</organism>
<dbReference type="InterPro" id="IPR015330">
    <property type="entry name" value="DNA_primase/pol_bifunc_N"/>
</dbReference>
<keyword evidence="3" id="KW-0862">Zinc</keyword>
<accession>A0A833L0V2</accession>
<evidence type="ECO:0000313" key="6">
    <source>
        <dbReference type="Proteomes" id="UP000488506"/>
    </source>
</evidence>
<dbReference type="CDD" id="cd04859">
    <property type="entry name" value="Prim_Pol"/>
    <property type="match status" value="1"/>
</dbReference>
<dbReference type="InterPro" id="IPR002694">
    <property type="entry name" value="Znf_CHC2"/>
</dbReference>
<keyword evidence="1" id="KW-0479">Metal-binding</keyword>
<evidence type="ECO:0000256" key="3">
    <source>
        <dbReference type="ARBA" id="ARBA00022833"/>
    </source>
</evidence>
<dbReference type="Proteomes" id="UP000488506">
    <property type="component" value="Unassembled WGS sequence"/>
</dbReference>
<dbReference type="GO" id="GO:0005737">
    <property type="term" value="C:cytoplasm"/>
    <property type="evidence" value="ECO:0007669"/>
    <property type="project" value="TreeGrafter"/>
</dbReference>
<feature type="domain" description="DNA primase/polymerase bifunctional N-terminal" evidence="4">
    <location>
        <begin position="45"/>
        <end position="197"/>
    </location>
</feature>
<dbReference type="SMART" id="SM00943">
    <property type="entry name" value="Prim-Pol"/>
    <property type="match status" value="1"/>
</dbReference>
<protein>
    <submittedName>
        <fullName evidence="5">DNA primase-like protein</fullName>
    </submittedName>
</protein>
<dbReference type="SUPFAM" id="SSF56747">
    <property type="entry name" value="Prim-pol domain"/>
    <property type="match status" value="1"/>
</dbReference>
<dbReference type="GO" id="GO:0003677">
    <property type="term" value="F:DNA binding"/>
    <property type="evidence" value="ECO:0007669"/>
    <property type="project" value="InterPro"/>
</dbReference>
<dbReference type="Gene3D" id="3.90.580.10">
    <property type="entry name" value="Zinc finger, CHC2-type domain"/>
    <property type="match status" value="1"/>
</dbReference>
<evidence type="ECO:0000259" key="4">
    <source>
        <dbReference type="SMART" id="SM00943"/>
    </source>
</evidence>
<evidence type="ECO:0000256" key="2">
    <source>
        <dbReference type="ARBA" id="ARBA00022771"/>
    </source>
</evidence>